<feature type="domain" description="PAS" evidence="9">
    <location>
        <begin position="141"/>
        <end position="213"/>
    </location>
</feature>
<dbReference type="NCBIfam" id="TIGR00229">
    <property type="entry name" value="sensory_box"/>
    <property type="match status" value="2"/>
</dbReference>
<dbReference type="InterPro" id="IPR003661">
    <property type="entry name" value="HisK_dim/P_dom"/>
</dbReference>
<evidence type="ECO:0000313" key="12">
    <source>
        <dbReference type="Proteomes" id="UP001597295"/>
    </source>
</evidence>
<dbReference type="SMART" id="SM00091">
    <property type="entry name" value="PAS"/>
    <property type="match status" value="2"/>
</dbReference>
<dbReference type="Pfam" id="PF08447">
    <property type="entry name" value="PAS_3"/>
    <property type="match status" value="2"/>
</dbReference>
<evidence type="ECO:0000259" key="9">
    <source>
        <dbReference type="PROSITE" id="PS50112"/>
    </source>
</evidence>
<dbReference type="RefSeq" id="WP_379874689.1">
    <property type="nucleotide sequence ID" value="NZ_JBHUIP010000003.1"/>
</dbReference>
<keyword evidence="5 11" id="KW-0418">Kinase</keyword>
<comment type="caution">
    <text evidence="11">The sequence shown here is derived from an EMBL/GenBank/DDBJ whole genome shotgun (WGS) entry which is preliminary data.</text>
</comment>
<dbReference type="GO" id="GO:0016301">
    <property type="term" value="F:kinase activity"/>
    <property type="evidence" value="ECO:0007669"/>
    <property type="project" value="UniProtKB-KW"/>
</dbReference>
<evidence type="ECO:0000256" key="5">
    <source>
        <dbReference type="ARBA" id="ARBA00022777"/>
    </source>
</evidence>
<proteinExistence type="predicted"/>
<dbReference type="SUPFAM" id="SSF55785">
    <property type="entry name" value="PYP-like sensor domain (PAS domain)"/>
    <property type="match status" value="2"/>
</dbReference>
<keyword evidence="3" id="KW-0597">Phosphoprotein</keyword>
<dbReference type="Proteomes" id="UP001597295">
    <property type="component" value="Unassembled WGS sequence"/>
</dbReference>
<dbReference type="InterPro" id="IPR004358">
    <property type="entry name" value="Sig_transdc_His_kin-like_C"/>
</dbReference>
<dbReference type="EMBL" id="JBHUIP010000003">
    <property type="protein sequence ID" value="MFD2261773.1"/>
    <property type="molecule type" value="Genomic_DNA"/>
</dbReference>
<dbReference type="InterPro" id="IPR036097">
    <property type="entry name" value="HisK_dim/P_sf"/>
</dbReference>
<dbReference type="InterPro" id="IPR005467">
    <property type="entry name" value="His_kinase_dom"/>
</dbReference>
<keyword evidence="12" id="KW-1185">Reference proteome</keyword>
<evidence type="ECO:0000313" key="11">
    <source>
        <dbReference type="EMBL" id="MFD2261773.1"/>
    </source>
</evidence>
<keyword evidence="4" id="KW-0808">Transferase</keyword>
<dbReference type="EC" id="2.7.13.3" evidence="2"/>
<dbReference type="InterPro" id="IPR003594">
    <property type="entry name" value="HATPase_dom"/>
</dbReference>
<organism evidence="11 12">
    <name type="scientific">Lacibacterium aquatile</name>
    <dbReference type="NCBI Taxonomy" id="1168082"/>
    <lineage>
        <taxon>Bacteria</taxon>
        <taxon>Pseudomonadati</taxon>
        <taxon>Pseudomonadota</taxon>
        <taxon>Alphaproteobacteria</taxon>
        <taxon>Rhodospirillales</taxon>
        <taxon>Rhodospirillaceae</taxon>
    </lineage>
</organism>
<keyword evidence="6" id="KW-0902">Two-component regulatory system</keyword>
<dbReference type="Pfam" id="PF02518">
    <property type="entry name" value="HATPase_c"/>
    <property type="match status" value="1"/>
</dbReference>
<dbReference type="InterPro" id="IPR000700">
    <property type="entry name" value="PAS-assoc_C"/>
</dbReference>
<dbReference type="SMART" id="SM00086">
    <property type="entry name" value="PAC"/>
    <property type="match status" value="2"/>
</dbReference>
<dbReference type="PROSITE" id="PS50112">
    <property type="entry name" value="PAS"/>
    <property type="match status" value="2"/>
</dbReference>
<dbReference type="Gene3D" id="1.10.287.130">
    <property type="match status" value="1"/>
</dbReference>
<name>A0ABW5DKY1_9PROT</name>
<evidence type="ECO:0000256" key="6">
    <source>
        <dbReference type="ARBA" id="ARBA00023012"/>
    </source>
</evidence>
<feature type="domain" description="PAC" evidence="10">
    <location>
        <begin position="88"/>
        <end position="140"/>
    </location>
</feature>
<comment type="catalytic activity">
    <reaction evidence="1">
        <text>ATP + protein L-histidine = ADP + protein N-phospho-L-histidine.</text>
        <dbReference type="EC" id="2.7.13.3"/>
    </reaction>
</comment>
<evidence type="ECO:0000259" key="8">
    <source>
        <dbReference type="PROSITE" id="PS50109"/>
    </source>
</evidence>
<dbReference type="PANTHER" id="PTHR43711">
    <property type="entry name" value="TWO-COMPONENT HISTIDINE KINASE"/>
    <property type="match status" value="1"/>
</dbReference>
<evidence type="ECO:0000256" key="2">
    <source>
        <dbReference type="ARBA" id="ARBA00012438"/>
    </source>
</evidence>
<feature type="domain" description="PAC" evidence="10">
    <location>
        <begin position="217"/>
        <end position="269"/>
    </location>
</feature>
<feature type="domain" description="PAS" evidence="9">
    <location>
        <begin position="12"/>
        <end position="84"/>
    </location>
</feature>
<feature type="coiled-coil region" evidence="7">
    <location>
        <begin position="260"/>
        <end position="287"/>
    </location>
</feature>
<dbReference type="PRINTS" id="PR00344">
    <property type="entry name" value="BCTRLSENSOR"/>
</dbReference>
<keyword evidence="7" id="KW-0175">Coiled coil</keyword>
<dbReference type="Pfam" id="PF00512">
    <property type="entry name" value="HisKA"/>
    <property type="match status" value="1"/>
</dbReference>
<reference evidence="12" key="1">
    <citation type="journal article" date="2019" name="Int. J. Syst. Evol. Microbiol.">
        <title>The Global Catalogue of Microorganisms (GCM) 10K type strain sequencing project: providing services to taxonomists for standard genome sequencing and annotation.</title>
        <authorList>
            <consortium name="The Broad Institute Genomics Platform"/>
            <consortium name="The Broad Institute Genome Sequencing Center for Infectious Disease"/>
            <person name="Wu L."/>
            <person name="Ma J."/>
        </authorList>
    </citation>
    <scope>NUCLEOTIDE SEQUENCE [LARGE SCALE GENOMIC DNA]</scope>
    <source>
        <strain evidence="12">CGMCC 1.19062</strain>
    </source>
</reference>
<dbReference type="SUPFAM" id="SSF47384">
    <property type="entry name" value="Homodimeric domain of signal transducing histidine kinase"/>
    <property type="match status" value="1"/>
</dbReference>
<sequence length="510" mass="56432">MPADAESDQEMLNRRFRLVAEATRDGLWDWEPQSGRLWCSASLNEQLGYGSDEIVPSMEAWGNLADPEDFAAFRAKVEREMADGGTRFESHVRFWNKDGRLVSMLVRAIIERDAQGRVLRIVGSNTDISALRETEEKLQRSAELIQLAIVDANDGLWDLDMETQRCDLSPRLLQMLGYKEGDWPNTLNSIYRLMHPDDLQTSADNLKPVLDGKSDEFTNYPRFLHKDGTIRHVQCKGKVVRDGAGKVTRIVGWHTDLTDRIEYERQLERLAEENRVARMAAEAANRAKSAFLANMSHELRTPLNAIIGFSEMLEGGFGRTEKTSEYAGLIHKAGGHLLDLISDVLDYSKIEAGALVIEPRLIDLRHEVREAVRLQSLTAMGGGLVLVVDSDTTPVPLNADQRAVRQMLTNLLANAIKFTDAGGTVRAEVTVEERGVVLAVSDTGVGIAPELLPLIGRPFTQLSDHYSKRYQGSGLGLSIVKSLAALHGADVEFDSAPNKGTTVRIVFAGG</sequence>
<gene>
    <name evidence="11" type="ORF">ACFSM5_02665</name>
</gene>
<protein>
    <recommendedName>
        <fullName evidence="2">histidine kinase</fullName>
        <ecNumber evidence="2">2.7.13.3</ecNumber>
    </recommendedName>
</protein>
<dbReference type="InterPro" id="IPR050736">
    <property type="entry name" value="Sensor_HK_Regulatory"/>
</dbReference>
<dbReference type="SUPFAM" id="SSF55874">
    <property type="entry name" value="ATPase domain of HSP90 chaperone/DNA topoisomerase II/histidine kinase"/>
    <property type="match status" value="1"/>
</dbReference>
<dbReference type="Gene3D" id="3.30.450.20">
    <property type="entry name" value="PAS domain"/>
    <property type="match status" value="2"/>
</dbReference>
<dbReference type="Gene3D" id="3.30.565.10">
    <property type="entry name" value="Histidine kinase-like ATPase, C-terminal domain"/>
    <property type="match status" value="1"/>
</dbReference>
<dbReference type="PROSITE" id="PS50109">
    <property type="entry name" value="HIS_KIN"/>
    <property type="match status" value="1"/>
</dbReference>
<dbReference type="SMART" id="SM00387">
    <property type="entry name" value="HATPase_c"/>
    <property type="match status" value="1"/>
</dbReference>
<dbReference type="SMART" id="SM00388">
    <property type="entry name" value="HisKA"/>
    <property type="match status" value="1"/>
</dbReference>
<dbReference type="CDD" id="cd16922">
    <property type="entry name" value="HATPase_EvgS-ArcB-TorS-like"/>
    <property type="match status" value="1"/>
</dbReference>
<evidence type="ECO:0000256" key="3">
    <source>
        <dbReference type="ARBA" id="ARBA00022553"/>
    </source>
</evidence>
<feature type="domain" description="Histidine kinase" evidence="8">
    <location>
        <begin position="294"/>
        <end position="510"/>
    </location>
</feature>
<evidence type="ECO:0000256" key="4">
    <source>
        <dbReference type="ARBA" id="ARBA00022679"/>
    </source>
</evidence>
<dbReference type="InterPro" id="IPR000014">
    <property type="entry name" value="PAS"/>
</dbReference>
<accession>A0ABW5DKY1</accession>
<dbReference type="PANTHER" id="PTHR43711:SF1">
    <property type="entry name" value="HISTIDINE KINASE 1"/>
    <property type="match status" value="1"/>
</dbReference>
<evidence type="ECO:0000256" key="1">
    <source>
        <dbReference type="ARBA" id="ARBA00000085"/>
    </source>
</evidence>
<dbReference type="CDD" id="cd00130">
    <property type="entry name" value="PAS"/>
    <property type="match status" value="2"/>
</dbReference>
<evidence type="ECO:0000259" key="10">
    <source>
        <dbReference type="PROSITE" id="PS50113"/>
    </source>
</evidence>
<dbReference type="InterPro" id="IPR013655">
    <property type="entry name" value="PAS_fold_3"/>
</dbReference>
<dbReference type="InterPro" id="IPR035965">
    <property type="entry name" value="PAS-like_dom_sf"/>
</dbReference>
<dbReference type="CDD" id="cd00082">
    <property type="entry name" value="HisKA"/>
    <property type="match status" value="1"/>
</dbReference>
<dbReference type="InterPro" id="IPR036890">
    <property type="entry name" value="HATPase_C_sf"/>
</dbReference>
<dbReference type="InterPro" id="IPR001610">
    <property type="entry name" value="PAC"/>
</dbReference>
<evidence type="ECO:0000256" key="7">
    <source>
        <dbReference type="SAM" id="Coils"/>
    </source>
</evidence>
<dbReference type="PROSITE" id="PS50113">
    <property type="entry name" value="PAC"/>
    <property type="match status" value="2"/>
</dbReference>